<dbReference type="EMBL" id="CP013015">
    <property type="protein sequence ID" value="AMM40793.1"/>
    <property type="molecule type" value="Genomic_DNA"/>
</dbReference>
<organism evidence="1 2">
    <name type="scientific">Desulfofervidus auxilii</name>
    <dbReference type="NCBI Taxonomy" id="1621989"/>
    <lineage>
        <taxon>Bacteria</taxon>
        <taxon>Pseudomonadati</taxon>
        <taxon>Thermodesulfobacteriota</taxon>
        <taxon>Candidatus Desulfofervidia</taxon>
        <taxon>Candidatus Desulfofervidales</taxon>
        <taxon>Candidatus Desulfofervidaceae</taxon>
        <taxon>Candidatus Desulfofervidus</taxon>
    </lineage>
</organism>
<protein>
    <submittedName>
        <fullName evidence="1">Uncharacterized protein</fullName>
    </submittedName>
</protein>
<dbReference type="AlphaFoldDB" id="A0A7U4QK21"/>
<dbReference type="Proteomes" id="UP000070560">
    <property type="component" value="Chromosome"/>
</dbReference>
<dbReference type="KEGG" id="daw:HS1_000989"/>
<keyword evidence="2" id="KW-1185">Reference proteome</keyword>
<evidence type="ECO:0000313" key="1">
    <source>
        <dbReference type="EMBL" id="AMM40793.1"/>
    </source>
</evidence>
<proteinExistence type="predicted"/>
<sequence>MSRNKNNRKQEACLTRNIRGFQLPSCFELFEKRYFVLSEGRLPDRYLLWLFKEHLQNGSYIRYTLYGKALIVGKGAEASKAYLYAGLSFHPYNGTTKVFIQDIVTGLRGKHIGTFIMNTFIDFLRRWDSFFFVKEIEGELSLVDKYELENRERRNTFYRKFGFSFKEKDDSRYIAATLNQLHTREMEGIKILSWEGAHKLLAKALRNEM</sequence>
<dbReference type="OrthoDB" id="2233009at2"/>
<name>A0A7U4QK21_DESA2</name>
<dbReference type="Gene3D" id="3.40.630.30">
    <property type="match status" value="1"/>
</dbReference>
<reference evidence="1 2" key="1">
    <citation type="submission" date="2015-10" db="EMBL/GenBank/DDBJ databases">
        <title>Candidatus Desulfofervidus auxilii, a hydrogenotrophic sulfate-reducing bacterium involved in the thermophilic anaerobic oxidation of methane.</title>
        <authorList>
            <person name="Krukenberg V."/>
            <person name="Richter M."/>
            <person name="Wegener G."/>
        </authorList>
    </citation>
    <scope>NUCLEOTIDE SEQUENCE [LARGE SCALE GENOMIC DNA]</scope>
    <source>
        <strain evidence="1 2">HS1</strain>
    </source>
</reference>
<dbReference type="RefSeq" id="WP_066061791.1">
    <property type="nucleotide sequence ID" value="NZ_CP013015.1"/>
</dbReference>
<gene>
    <name evidence="1" type="ORF">HS1_000989</name>
</gene>
<accession>A0A7U4QK21</accession>
<evidence type="ECO:0000313" key="2">
    <source>
        <dbReference type="Proteomes" id="UP000070560"/>
    </source>
</evidence>